<evidence type="ECO:0000313" key="5">
    <source>
        <dbReference type="Proteomes" id="UP000237000"/>
    </source>
</evidence>
<evidence type="ECO:0000259" key="2">
    <source>
        <dbReference type="Pfam" id="PF22966"/>
    </source>
</evidence>
<evidence type="ECO:0000256" key="1">
    <source>
        <dbReference type="ARBA" id="ARBA00008565"/>
    </source>
</evidence>
<proteinExistence type="inferred from homology"/>
<dbReference type="SUPFAM" id="SSF48371">
    <property type="entry name" value="ARM repeat"/>
    <property type="match status" value="1"/>
</dbReference>
<dbReference type="Pfam" id="PF22966">
    <property type="entry name" value="INTS7_C_plants"/>
    <property type="match status" value="1"/>
</dbReference>
<dbReference type="InterPro" id="IPR055195">
    <property type="entry name" value="INTS7_C_plant"/>
</dbReference>
<name>A0A2P5EUM9_TREOI</name>
<gene>
    <name evidence="4" type="ORF">TorRG33x02_149240</name>
</gene>
<comment type="caution">
    <text evidence="4">The sequence shown here is derived from an EMBL/GenBank/DDBJ whole genome shotgun (WGS) entry which is preliminary data.</text>
</comment>
<accession>A0A2P5EUM9</accession>
<dbReference type="GO" id="GO:0032039">
    <property type="term" value="C:integrator complex"/>
    <property type="evidence" value="ECO:0007669"/>
    <property type="project" value="InterPro"/>
</dbReference>
<reference evidence="5" key="1">
    <citation type="submission" date="2016-06" db="EMBL/GenBank/DDBJ databases">
        <title>Parallel loss of symbiosis genes in relatives of nitrogen-fixing non-legume Parasponia.</title>
        <authorList>
            <person name="Van Velzen R."/>
            <person name="Holmer R."/>
            <person name="Bu F."/>
            <person name="Rutten L."/>
            <person name="Van Zeijl A."/>
            <person name="Liu W."/>
            <person name="Santuari L."/>
            <person name="Cao Q."/>
            <person name="Sharma T."/>
            <person name="Shen D."/>
            <person name="Roswanjaya Y."/>
            <person name="Wardhani T."/>
            <person name="Kalhor M.S."/>
            <person name="Jansen J."/>
            <person name="Van den Hoogen J."/>
            <person name="Gungor B."/>
            <person name="Hartog M."/>
            <person name="Hontelez J."/>
            <person name="Verver J."/>
            <person name="Yang W.-C."/>
            <person name="Schijlen E."/>
            <person name="Repin R."/>
            <person name="Schilthuizen M."/>
            <person name="Schranz E."/>
            <person name="Heidstra R."/>
            <person name="Miyata K."/>
            <person name="Fedorova E."/>
            <person name="Kohlen W."/>
            <person name="Bisseling T."/>
            <person name="Smit S."/>
            <person name="Geurts R."/>
        </authorList>
    </citation>
    <scope>NUCLEOTIDE SEQUENCE [LARGE SCALE GENOMIC DNA]</scope>
    <source>
        <strain evidence="5">cv. RG33-2</strain>
    </source>
</reference>
<organism evidence="4 5">
    <name type="scientific">Trema orientale</name>
    <name type="common">Charcoal tree</name>
    <name type="synonym">Celtis orientalis</name>
    <dbReference type="NCBI Taxonomy" id="63057"/>
    <lineage>
        <taxon>Eukaryota</taxon>
        <taxon>Viridiplantae</taxon>
        <taxon>Streptophyta</taxon>
        <taxon>Embryophyta</taxon>
        <taxon>Tracheophyta</taxon>
        <taxon>Spermatophyta</taxon>
        <taxon>Magnoliopsida</taxon>
        <taxon>eudicotyledons</taxon>
        <taxon>Gunneridae</taxon>
        <taxon>Pentapetalae</taxon>
        <taxon>rosids</taxon>
        <taxon>fabids</taxon>
        <taxon>Rosales</taxon>
        <taxon>Cannabaceae</taxon>
        <taxon>Trema</taxon>
    </lineage>
</organism>
<dbReference type="OrthoDB" id="1921953at2759"/>
<dbReference type="AlphaFoldDB" id="A0A2P5EUM9"/>
<dbReference type="GO" id="GO:0034472">
    <property type="term" value="P:snRNA 3'-end processing"/>
    <property type="evidence" value="ECO:0007669"/>
    <property type="project" value="TreeGrafter"/>
</dbReference>
<dbReference type="EMBL" id="JXTC01000096">
    <property type="protein sequence ID" value="PON89253.1"/>
    <property type="molecule type" value="Genomic_DNA"/>
</dbReference>
<dbReference type="InterPro" id="IPR016024">
    <property type="entry name" value="ARM-type_fold"/>
</dbReference>
<dbReference type="PANTHER" id="PTHR13322:SF2">
    <property type="entry name" value="INTEGRATOR COMPLEX SUBUNIT 7"/>
    <property type="match status" value="1"/>
</dbReference>
<dbReference type="Proteomes" id="UP000237000">
    <property type="component" value="Unassembled WGS sequence"/>
</dbReference>
<dbReference type="FunCoup" id="A0A2P5EUM9">
    <property type="interactions" value="1935"/>
</dbReference>
<protein>
    <submittedName>
        <fullName evidence="4">Coatomer beta subunit</fullName>
    </submittedName>
</protein>
<feature type="domain" description="Integrator complex subunit 7-like C-terminal" evidence="2">
    <location>
        <begin position="982"/>
        <end position="1156"/>
    </location>
</feature>
<keyword evidence="5" id="KW-1185">Reference proteome</keyword>
<evidence type="ECO:0000313" key="4">
    <source>
        <dbReference type="EMBL" id="PON89253.1"/>
    </source>
</evidence>
<dbReference type="STRING" id="63057.A0A2P5EUM9"/>
<dbReference type="InParanoid" id="A0A2P5EUM9"/>
<dbReference type="Pfam" id="PF24436">
    <property type="entry name" value="INTS7_N"/>
    <property type="match status" value="1"/>
</dbReference>
<dbReference type="PANTHER" id="PTHR13322">
    <property type="entry name" value="C1ORF73 PROTEIN"/>
    <property type="match status" value="1"/>
</dbReference>
<dbReference type="InterPro" id="IPR056516">
    <property type="entry name" value="INTS7_N"/>
</dbReference>
<evidence type="ECO:0000259" key="3">
    <source>
        <dbReference type="Pfam" id="PF24436"/>
    </source>
</evidence>
<feature type="domain" description="Integrator complex subunit 7 N-terminal" evidence="3">
    <location>
        <begin position="15"/>
        <end position="488"/>
    </location>
</feature>
<dbReference type="InterPro" id="IPR033060">
    <property type="entry name" value="INTS7"/>
</dbReference>
<sequence>MERISAADAMQWSIDLEKGVRSKAPGRSAEAILELGPRLQRWSLEPEPTPAAHHLFDLIPGEDRLFANAILLRLADAFASGDEHTKLCVVKVFLMEYRGRDKRKGKRYKGLLSKARVRNHLELLSRVRVVFDNGDANSRALALALFGCWADFAKDSAHIRYLVLSSLVSSHVLEAKAALFAAGCFCEFSDDFPCILLEMLVSLMTSTETLLPIRLAAARVYAKMGYSFSTATRAYKTGLKLVLDSSDENYQIAMLVSLSKIASTLTILMPDQVGVLFLFLNQEKTLRLRGTALKCLRFMFSKGVARISANADLVKALVSTLDEPLVPASIQCEALKILHKMVLHMLPMLPSLPGDLLDLAKLLTVFENASVSPFMSKSLLGIRVLVDISNKFRGDRYIGSKWLCPPPLPSQVVSLIVNRMTFQVKPLFDICVSDSVVFQEVNNLLNLLLSITREHPDSGVMVLDQIFVFLRYLSSMNDKVTATALVDTLVNENADNKGERSKVSRLKLACKVHRFIVTYLENLSEESGAITLLVFDEVKLLIEHVCECKFFDCYTQAIFSLLLHSPVIWGHNTNKTEESSNLDERSRKLLYNYSVDRELITLEFAKKILAENRNWLAYKVGMYSACQGAWFTSTFIFQQLITQVHSDSCCRWLKSLFQFSQSEATVMLLLLTKKDSSLTDQLEKIRPYIVSIFSDLGEIGHDFTNSFYERNYGKVLLSAYNSVCSSKETLEFDVTSGQAFSFQRWFLALRAKALQAVVDVLQILSAIPFGWENSNNNEEVQESSVVECLLSLEQIVQVSLRLKRLTEEFDLFRTSFMDIDIKSSNIISGLALSSSLLAFITGLFLFVPNLPHTCLKISSTSLRTDLIQSLAARLWHIDHEISTKLCQIINANEHANKEFCNLKSRNQAFNFGCEARDVLNVCRYAVTDMACLRSETDGTLKEENTYRVIKIALQLTVKILIKWMEIPFRTPNYFFWIRPCIGSELFAVNVAAKNSDGIFVSPGHYLSLSLCLQLRNVPPDLPVRPVKLYSMLYCGVSLQEPTPVPENKEQSRSSYQAWESDNMVEMNEKLLRYVTQQGTKDINNSKCGSGNTDHRFVNTFVCFEPNQRGQGFSSCLLDISRFPVGSYRIKWHSCCVDNHGNYWSLLPLNAGPVFTIC</sequence>
<comment type="similarity">
    <text evidence="1">Belongs to the Integrator subunit 7 family.</text>
</comment>